<comment type="caution">
    <text evidence="1">The sequence shown here is derived from an EMBL/GenBank/DDBJ whole genome shotgun (WGS) entry which is preliminary data.</text>
</comment>
<dbReference type="Proteomes" id="UP001597419">
    <property type="component" value="Unassembled WGS sequence"/>
</dbReference>
<accession>A0ABW5GC36</accession>
<dbReference type="EMBL" id="JBHUKU010000004">
    <property type="protein sequence ID" value="MFD2458658.1"/>
    <property type="molecule type" value="Genomic_DNA"/>
</dbReference>
<evidence type="ECO:0000313" key="1">
    <source>
        <dbReference type="EMBL" id="MFD2458658.1"/>
    </source>
</evidence>
<evidence type="ECO:0008006" key="3">
    <source>
        <dbReference type="Google" id="ProtNLM"/>
    </source>
</evidence>
<reference evidence="2" key="1">
    <citation type="journal article" date="2019" name="Int. J. Syst. Evol. Microbiol.">
        <title>The Global Catalogue of Microorganisms (GCM) 10K type strain sequencing project: providing services to taxonomists for standard genome sequencing and annotation.</title>
        <authorList>
            <consortium name="The Broad Institute Genomics Platform"/>
            <consortium name="The Broad Institute Genome Sequencing Center for Infectious Disease"/>
            <person name="Wu L."/>
            <person name="Ma J."/>
        </authorList>
    </citation>
    <scope>NUCLEOTIDE SEQUENCE [LARGE SCALE GENOMIC DNA]</scope>
    <source>
        <strain evidence="2">CGMCC 4.7643</strain>
    </source>
</reference>
<gene>
    <name evidence="1" type="ORF">ACFSYJ_08605</name>
</gene>
<name>A0ABW5GC36_9PSEU</name>
<evidence type="ECO:0000313" key="2">
    <source>
        <dbReference type="Proteomes" id="UP001597419"/>
    </source>
</evidence>
<proteinExistence type="predicted"/>
<organism evidence="1 2">
    <name type="scientific">Amycolatopsis samaneae</name>
    <dbReference type="NCBI Taxonomy" id="664691"/>
    <lineage>
        <taxon>Bacteria</taxon>
        <taxon>Bacillati</taxon>
        <taxon>Actinomycetota</taxon>
        <taxon>Actinomycetes</taxon>
        <taxon>Pseudonocardiales</taxon>
        <taxon>Pseudonocardiaceae</taxon>
        <taxon>Amycolatopsis</taxon>
    </lineage>
</organism>
<protein>
    <recommendedName>
        <fullName evidence="3">IrrE N-terminal-like domain-containing protein</fullName>
    </recommendedName>
</protein>
<dbReference type="RefSeq" id="WP_345387600.1">
    <property type="nucleotide sequence ID" value="NZ_BAABHG010000002.1"/>
</dbReference>
<sequence>MAERTMLRRLLDRFRRPRRVLITSQERITRTEDVKRLVSELDLSATVTYTELAARLSRLRGRPIVIKPYPESLVAESRRIDEPLPHGVWTPRASADYVFYRQDTTPSHQRRIILHELGHICCRHVDEQAEPAGIDDGPPCPAEIARAVQRAGCFAADQEQAAETFAYLIERRTRPNLSATGDTQADRYRLLED</sequence>
<keyword evidence="2" id="KW-1185">Reference proteome</keyword>